<evidence type="ECO:0000259" key="1">
    <source>
        <dbReference type="PROSITE" id="PS50819"/>
    </source>
</evidence>
<comment type="caution">
    <text evidence="2">The sequence shown here is derived from an EMBL/GenBank/DDBJ whole genome shotgun (WGS) entry which is preliminary data.</text>
</comment>
<proteinExistence type="predicted"/>
<dbReference type="Gene3D" id="3.10.28.10">
    <property type="entry name" value="Homing endonucleases"/>
    <property type="match status" value="1"/>
</dbReference>
<dbReference type="Pfam" id="PF01527">
    <property type="entry name" value="HTH_Tnp_1"/>
    <property type="match status" value="1"/>
</dbReference>
<dbReference type="SUPFAM" id="SSF46689">
    <property type="entry name" value="Homeodomain-like"/>
    <property type="match status" value="1"/>
</dbReference>
<evidence type="ECO:0000313" key="2">
    <source>
        <dbReference type="EMBL" id="RMI37033.1"/>
    </source>
</evidence>
<sequence length="253" mass="28498">MYDPRMRQKALELLNEGRPVAEVNRRTGIPTTTLYNWRKNLSAQFERVLATCPRCHDRPVDEAAYSYLLGLYLGDGHIAHAPGHKGVFRLEIACGDVWPGLIDACADALAVVMPGLKIGRRASPGCTNVGAYSKHWPCLFPQHGPGMKHTRKIELVPWQRAIVDRRGREFIRGLIHSDGCRTTNRVRRTSNSGDRRHEYPRYFFTNASDDIRKLYTDSLDALGIAWRQNSARNISVARAEAVALLDGFVGPKY</sequence>
<dbReference type="GO" id="GO:0003677">
    <property type="term" value="F:DNA binding"/>
    <property type="evidence" value="ECO:0007669"/>
    <property type="project" value="InterPro"/>
</dbReference>
<dbReference type="PROSITE" id="PS50819">
    <property type="entry name" value="INTEIN_ENDONUCLEASE"/>
    <property type="match status" value="1"/>
</dbReference>
<dbReference type="OrthoDB" id="3366805at2"/>
<dbReference type="InterPro" id="IPR004042">
    <property type="entry name" value="Intein_endonuc_central"/>
</dbReference>
<dbReference type="AlphaFoldDB" id="A0A3M2LKK4"/>
<dbReference type="InterPro" id="IPR009057">
    <property type="entry name" value="Homeodomain-like_sf"/>
</dbReference>
<dbReference type="RefSeq" id="WP_122199127.1">
    <property type="nucleotide sequence ID" value="NZ_JBHSKC010000027.1"/>
</dbReference>
<accession>A0A3M2LKK4</accession>
<dbReference type="GO" id="GO:0004519">
    <property type="term" value="F:endonuclease activity"/>
    <property type="evidence" value="ECO:0007669"/>
    <property type="project" value="InterPro"/>
</dbReference>
<reference evidence="2 3" key="1">
    <citation type="submission" date="2018-10" db="EMBL/GenBank/DDBJ databases">
        <title>Isolation from soil.</title>
        <authorList>
            <person name="Hu J."/>
        </authorList>
    </citation>
    <scope>NUCLEOTIDE SEQUENCE [LARGE SCALE GENOMIC DNA]</scope>
    <source>
        <strain evidence="2 3">NEAU-Ht49</strain>
    </source>
</reference>
<dbReference type="InterPro" id="IPR036388">
    <property type="entry name" value="WH-like_DNA-bd_sf"/>
</dbReference>
<dbReference type="InterPro" id="IPR002514">
    <property type="entry name" value="Transposase_8"/>
</dbReference>
<dbReference type="InterPro" id="IPR027434">
    <property type="entry name" value="Homing_endonucl"/>
</dbReference>
<keyword evidence="3" id="KW-1185">Reference proteome</keyword>
<feature type="domain" description="DOD-type homing endonuclease" evidence="1">
    <location>
        <begin position="68"/>
        <end position="224"/>
    </location>
</feature>
<evidence type="ECO:0000313" key="3">
    <source>
        <dbReference type="Proteomes" id="UP000282674"/>
    </source>
</evidence>
<dbReference type="Proteomes" id="UP000282674">
    <property type="component" value="Unassembled WGS sequence"/>
</dbReference>
<gene>
    <name evidence="2" type="ORF">EBO15_36995</name>
</gene>
<dbReference type="GO" id="GO:0004803">
    <property type="term" value="F:transposase activity"/>
    <property type="evidence" value="ECO:0007669"/>
    <property type="project" value="InterPro"/>
</dbReference>
<dbReference type="GO" id="GO:0006313">
    <property type="term" value="P:DNA transposition"/>
    <property type="evidence" value="ECO:0007669"/>
    <property type="project" value="InterPro"/>
</dbReference>
<dbReference type="EMBL" id="RFFG01000118">
    <property type="protein sequence ID" value="RMI37033.1"/>
    <property type="molecule type" value="Genomic_DNA"/>
</dbReference>
<dbReference type="Gene3D" id="1.10.10.10">
    <property type="entry name" value="Winged helix-like DNA-binding domain superfamily/Winged helix DNA-binding domain"/>
    <property type="match status" value="1"/>
</dbReference>
<organism evidence="2 3">
    <name type="scientific">Actinomadura harenae</name>
    <dbReference type="NCBI Taxonomy" id="2483351"/>
    <lineage>
        <taxon>Bacteria</taxon>
        <taxon>Bacillati</taxon>
        <taxon>Actinomycetota</taxon>
        <taxon>Actinomycetes</taxon>
        <taxon>Streptosporangiales</taxon>
        <taxon>Thermomonosporaceae</taxon>
        <taxon>Actinomadura</taxon>
    </lineage>
</organism>
<protein>
    <submittedName>
        <fullName evidence="2">Helix-turn-helix domain-containing protein</fullName>
    </submittedName>
</protein>
<name>A0A3M2LKK4_9ACTN</name>